<dbReference type="InterPro" id="IPR036388">
    <property type="entry name" value="WH-like_DNA-bd_sf"/>
</dbReference>
<sequence>MIMQSLMREPMNAHRLSSELDLNYRTVEHHLRVLAGNGFVTAVGKRYGETYFPSKKVAENGHCITDMVERYGGKA</sequence>
<dbReference type="CDD" id="cd00090">
    <property type="entry name" value="HTH_ARSR"/>
    <property type="match status" value="1"/>
</dbReference>
<dbReference type="EMBL" id="JAGVSJ010000060">
    <property type="protein sequence ID" value="MBX8632744.1"/>
    <property type="molecule type" value="Genomic_DNA"/>
</dbReference>
<gene>
    <name evidence="2" type="ORF">J9259_09575</name>
</gene>
<dbReference type="Pfam" id="PF01022">
    <property type="entry name" value="HTH_5"/>
    <property type="match status" value="1"/>
</dbReference>
<dbReference type="Gene3D" id="1.10.10.10">
    <property type="entry name" value="Winged helix-like DNA-binding domain superfamily/Winged helix DNA-binding domain"/>
    <property type="match status" value="1"/>
</dbReference>
<feature type="domain" description="HTH arsR-type" evidence="1">
    <location>
        <begin position="2"/>
        <end position="41"/>
    </location>
</feature>
<dbReference type="AlphaFoldDB" id="A0A8J8CC38"/>
<comment type="caution">
    <text evidence="2">The sequence shown here is derived from an EMBL/GenBank/DDBJ whole genome shotgun (WGS) entry which is preliminary data.</text>
</comment>
<evidence type="ECO:0000313" key="2">
    <source>
        <dbReference type="EMBL" id="MBX8632744.1"/>
    </source>
</evidence>
<proteinExistence type="predicted"/>
<evidence type="ECO:0000259" key="1">
    <source>
        <dbReference type="Pfam" id="PF01022"/>
    </source>
</evidence>
<dbReference type="InterPro" id="IPR036390">
    <property type="entry name" value="WH_DNA-bd_sf"/>
</dbReference>
<protein>
    <submittedName>
        <fullName evidence="2">Helix-turn-helix transcriptional regulator</fullName>
    </submittedName>
</protein>
<organism evidence="2 3">
    <name type="scientific">Candidatus Sysuiplasma superficiale</name>
    <dbReference type="NCBI Taxonomy" id="2823368"/>
    <lineage>
        <taxon>Archaea</taxon>
        <taxon>Methanobacteriati</taxon>
        <taxon>Thermoplasmatota</taxon>
        <taxon>Thermoplasmata</taxon>
        <taxon>Candidatus Sysuiplasmatales</taxon>
        <taxon>Candidatus Sysuiplasmataceae</taxon>
        <taxon>Candidatus Sysuiplasma</taxon>
    </lineage>
</organism>
<dbReference type="InterPro" id="IPR001845">
    <property type="entry name" value="HTH_ArsR_DNA-bd_dom"/>
</dbReference>
<reference evidence="2" key="1">
    <citation type="submission" date="2021-04" db="EMBL/GenBank/DDBJ databases">
        <title>Genomic insights into ecological role and evolution of a novel Thermoplasmata order Candidatus Sysuiplasmatales.</title>
        <authorList>
            <person name="Yuan Y."/>
        </authorList>
    </citation>
    <scope>NUCLEOTIDE SEQUENCE</scope>
    <source>
        <strain evidence="2">YP2-bin.285</strain>
    </source>
</reference>
<dbReference type="GO" id="GO:0003700">
    <property type="term" value="F:DNA-binding transcription factor activity"/>
    <property type="evidence" value="ECO:0007669"/>
    <property type="project" value="InterPro"/>
</dbReference>
<name>A0A8J8CC38_9ARCH</name>
<dbReference type="InterPro" id="IPR011991">
    <property type="entry name" value="ArsR-like_HTH"/>
</dbReference>
<dbReference type="SUPFAM" id="SSF46785">
    <property type="entry name" value="Winged helix' DNA-binding domain"/>
    <property type="match status" value="1"/>
</dbReference>
<evidence type="ECO:0000313" key="3">
    <source>
        <dbReference type="Proteomes" id="UP000716004"/>
    </source>
</evidence>
<dbReference type="Proteomes" id="UP000716004">
    <property type="component" value="Unassembled WGS sequence"/>
</dbReference>
<accession>A0A8J8CC38</accession>